<dbReference type="RefSeq" id="WP_112881920.1">
    <property type="nucleotide sequence ID" value="NZ_QLUW01000002.1"/>
</dbReference>
<gene>
    <name evidence="2" type="ORF">DL346_09565</name>
</gene>
<feature type="transmembrane region" description="Helical" evidence="1">
    <location>
        <begin position="7"/>
        <end position="25"/>
    </location>
</feature>
<sequence length="77" mass="8765">MYDSLRSVKIISLILIALGIVFFMLELAAAGSVSIFGLVLFMTGFGLNSLMRAVRSELEKLRLENAELRRQMKEKWK</sequence>
<evidence type="ECO:0000313" key="3">
    <source>
        <dbReference type="Proteomes" id="UP000249260"/>
    </source>
</evidence>
<feature type="transmembrane region" description="Helical" evidence="1">
    <location>
        <begin position="31"/>
        <end position="51"/>
    </location>
</feature>
<dbReference type="AlphaFoldDB" id="A0A328U6H7"/>
<dbReference type="EMBL" id="QLUW01000002">
    <property type="protein sequence ID" value="RAP75694.1"/>
    <property type="molecule type" value="Genomic_DNA"/>
</dbReference>
<keyword evidence="1" id="KW-1133">Transmembrane helix</keyword>
<reference evidence="2 3" key="1">
    <citation type="submission" date="2018-06" db="EMBL/GenBank/DDBJ databases">
        <title>Paenibacillus montanisoli sp. nov., isolated from mountain area soil.</title>
        <authorList>
            <person name="Wu M."/>
        </authorList>
    </citation>
    <scope>NUCLEOTIDE SEQUENCE [LARGE SCALE GENOMIC DNA]</scope>
    <source>
        <strain evidence="2 3">RA17</strain>
    </source>
</reference>
<name>A0A328U6H7_9BACL</name>
<organism evidence="2 3">
    <name type="scientific">Paenibacillus montanisoli</name>
    <dbReference type="NCBI Taxonomy" id="2081970"/>
    <lineage>
        <taxon>Bacteria</taxon>
        <taxon>Bacillati</taxon>
        <taxon>Bacillota</taxon>
        <taxon>Bacilli</taxon>
        <taxon>Bacillales</taxon>
        <taxon>Paenibacillaceae</taxon>
        <taxon>Paenibacillus</taxon>
    </lineage>
</organism>
<dbReference type="OrthoDB" id="9926384at2"/>
<keyword evidence="3" id="KW-1185">Reference proteome</keyword>
<protein>
    <submittedName>
        <fullName evidence="2">Uncharacterized protein</fullName>
    </submittedName>
</protein>
<dbReference type="Proteomes" id="UP000249260">
    <property type="component" value="Unassembled WGS sequence"/>
</dbReference>
<keyword evidence="1" id="KW-0812">Transmembrane</keyword>
<accession>A0A328U6H7</accession>
<comment type="caution">
    <text evidence="2">The sequence shown here is derived from an EMBL/GenBank/DDBJ whole genome shotgun (WGS) entry which is preliminary data.</text>
</comment>
<proteinExistence type="predicted"/>
<evidence type="ECO:0000256" key="1">
    <source>
        <dbReference type="SAM" id="Phobius"/>
    </source>
</evidence>
<keyword evidence="1" id="KW-0472">Membrane</keyword>
<evidence type="ECO:0000313" key="2">
    <source>
        <dbReference type="EMBL" id="RAP75694.1"/>
    </source>
</evidence>